<keyword evidence="1 5" id="KW-0489">Methyltransferase</keyword>
<evidence type="ECO:0000313" key="5">
    <source>
        <dbReference type="EMBL" id="TWU44024.1"/>
    </source>
</evidence>
<dbReference type="Proteomes" id="UP000315471">
    <property type="component" value="Unassembled WGS sequence"/>
</dbReference>
<dbReference type="InterPro" id="IPR019410">
    <property type="entry name" value="Methyltransf_16"/>
</dbReference>
<dbReference type="GO" id="GO:0032259">
    <property type="term" value="P:methylation"/>
    <property type="evidence" value="ECO:0007669"/>
    <property type="project" value="UniProtKB-KW"/>
</dbReference>
<evidence type="ECO:0000256" key="4">
    <source>
        <dbReference type="ARBA" id="ARBA00043988"/>
    </source>
</evidence>
<evidence type="ECO:0000256" key="1">
    <source>
        <dbReference type="ARBA" id="ARBA00022603"/>
    </source>
</evidence>
<dbReference type="Gene3D" id="3.40.50.150">
    <property type="entry name" value="Vaccinia Virus protein VP39"/>
    <property type="match status" value="1"/>
</dbReference>
<comment type="similarity">
    <text evidence="4">Belongs to the methyltransferase superfamily. METTL23 family.</text>
</comment>
<protein>
    <submittedName>
        <fullName evidence="5">Putative methyltransferase</fullName>
    </submittedName>
</protein>
<gene>
    <name evidence="5" type="ORF">Q31b_15590</name>
</gene>
<dbReference type="Pfam" id="PF10294">
    <property type="entry name" value="Methyltransf_16"/>
    <property type="match status" value="1"/>
</dbReference>
<dbReference type="CDD" id="cd02440">
    <property type="entry name" value="AdoMet_MTases"/>
    <property type="match status" value="1"/>
</dbReference>
<dbReference type="EMBL" id="SJPY01000002">
    <property type="protein sequence ID" value="TWU44024.1"/>
    <property type="molecule type" value="Genomic_DNA"/>
</dbReference>
<keyword evidence="2 5" id="KW-0808">Transferase</keyword>
<keyword evidence="3" id="KW-0949">S-adenosyl-L-methionine</keyword>
<dbReference type="RefSeq" id="WP_231617376.1">
    <property type="nucleotide sequence ID" value="NZ_SJPY01000002.1"/>
</dbReference>
<dbReference type="PANTHER" id="PTHR14614:SF164">
    <property type="entry name" value="HISTONE-ARGININE METHYLTRANSFERASE METTL23"/>
    <property type="match status" value="1"/>
</dbReference>
<evidence type="ECO:0000256" key="2">
    <source>
        <dbReference type="ARBA" id="ARBA00022679"/>
    </source>
</evidence>
<dbReference type="AlphaFoldDB" id="A0A5C6E624"/>
<dbReference type="SUPFAM" id="SSF53335">
    <property type="entry name" value="S-adenosyl-L-methionine-dependent methyltransferases"/>
    <property type="match status" value="1"/>
</dbReference>
<reference evidence="5 6" key="1">
    <citation type="submission" date="2019-02" db="EMBL/GenBank/DDBJ databases">
        <title>Deep-cultivation of Planctomycetes and their phenomic and genomic characterization uncovers novel biology.</title>
        <authorList>
            <person name="Wiegand S."/>
            <person name="Jogler M."/>
            <person name="Boedeker C."/>
            <person name="Pinto D."/>
            <person name="Vollmers J."/>
            <person name="Rivas-Marin E."/>
            <person name="Kohn T."/>
            <person name="Peeters S.H."/>
            <person name="Heuer A."/>
            <person name="Rast P."/>
            <person name="Oberbeckmann S."/>
            <person name="Bunk B."/>
            <person name="Jeske O."/>
            <person name="Meyerdierks A."/>
            <person name="Storesund J.E."/>
            <person name="Kallscheuer N."/>
            <person name="Luecker S."/>
            <person name="Lage O.M."/>
            <person name="Pohl T."/>
            <person name="Merkel B.J."/>
            <person name="Hornburger P."/>
            <person name="Mueller R.-W."/>
            <person name="Bruemmer F."/>
            <person name="Labrenz M."/>
            <person name="Spormann A.M."/>
            <person name="Op Den Camp H."/>
            <person name="Overmann J."/>
            <person name="Amann R."/>
            <person name="Jetten M.S.M."/>
            <person name="Mascher T."/>
            <person name="Medema M.H."/>
            <person name="Devos D.P."/>
            <person name="Kaster A.-K."/>
            <person name="Ovreas L."/>
            <person name="Rohde M."/>
            <person name="Galperin M.Y."/>
            <person name="Jogler C."/>
        </authorList>
    </citation>
    <scope>NUCLEOTIDE SEQUENCE [LARGE SCALE GENOMIC DNA]</scope>
    <source>
        <strain evidence="5 6">Q31b</strain>
    </source>
</reference>
<accession>A0A5C6E624</accession>
<evidence type="ECO:0000256" key="3">
    <source>
        <dbReference type="ARBA" id="ARBA00022691"/>
    </source>
</evidence>
<dbReference type="GO" id="GO:0008168">
    <property type="term" value="F:methyltransferase activity"/>
    <property type="evidence" value="ECO:0007669"/>
    <property type="project" value="UniProtKB-KW"/>
</dbReference>
<keyword evidence="6" id="KW-1185">Reference proteome</keyword>
<sequence>MHNSILIDCEKERMIDPPTSAPPQSESLELLSAEVSDRFRWQWDDLSIANQPFRLAVASDPEGMLIEACERQDAGEKGVIDPFWATTWRAAAGLDRYMDQIDLGGVPVLELGCGTGHAGIAAMLRGADVTLTDGVDDPLMLVRMSVWELRDRCTVQRLRFGLDRIDAKFPVVLGSDVTYLRSLWPELDKCLRDHLADGGQALLSDPYRIIANEFRGWIQEHGWNYTEHKIDLADAPEHPIRVMCLKLP</sequence>
<dbReference type="InterPro" id="IPR029063">
    <property type="entry name" value="SAM-dependent_MTases_sf"/>
</dbReference>
<dbReference type="PANTHER" id="PTHR14614">
    <property type="entry name" value="HEPATOCELLULAR CARCINOMA-ASSOCIATED ANTIGEN"/>
    <property type="match status" value="1"/>
</dbReference>
<comment type="caution">
    <text evidence="5">The sequence shown here is derived from an EMBL/GenBank/DDBJ whole genome shotgun (WGS) entry which is preliminary data.</text>
</comment>
<organism evidence="5 6">
    <name type="scientific">Novipirellula aureliae</name>
    <dbReference type="NCBI Taxonomy" id="2527966"/>
    <lineage>
        <taxon>Bacteria</taxon>
        <taxon>Pseudomonadati</taxon>
        <taxon>Planctomycetota</taxon>
        <taxon>Planctomycetia</taxon>
        <taxon>Pirellulales</taxon>
        <taxon>Pirellulaceae</taxon>
        <taxon>Novipirellula</taxon>
    </lineage>
</organism>
<proteinExistence type="inferred from homology"/>
<evidence type="ECO:0000313" key="6">
    <source>
        <dbReference type="Proteomes" id="UP000315471"/>
    </source>
</evidence>
<name>A0A5C6E624_9BACT</name>